<sequence>MKYLTVDFGSTYTKLTAIDSELKEVIATSSSFTTIETNVLDGFNAAMDKLNKAVGGKFDYDEMLCCSSAAGGLKMVALGLVPELTSKAARMAASSAGAKVVKTYAFEISNKEQQEIYDICPDLVLLCGGTDGGNKEVIIANAKKLCTIDRNFAVIVAGNKNAADEIDELFKNSDKDYVITDNVMPNFNELNIGPAKEQIKDLFIRKIIEAKGLTTAQKMTKYKIIPTPLAVMNGCELYSKGTKNIPGHGDLMAIDIGGATTDVYSMATGEPTMEATMVKGLPEPYSKRTVEGDLGMRYSLRHVLDAIDITQVEKETGVSEDKIRSWVEHCTANPETIADKGSENELIEEGLGKATVSLAVQRHCGTISSVYSPMGQFYSLTGKDLMNTPFVIGIGGVIINSNNPDKILSGAKYDLNHAESAKPKNPRYFIDARYIFAAMGLLSSINPDLALTILNKEIKQI</sequence>
<evidence type="ECO:0000313" key="4">
    <source>
        <dbReference type="Proteomes" id="UP000254156"/>
    </source>
</evidence>
<evidence type="ECO:0000313" key="1">
    <source>
        <dbReference type="EMBL" id="KGN74856.1"/>
    </source>
</evidence>
<dbReference type="RefSeq" id="WP_025003557.1">
    <property type="nucleotide sequence ID" value="NZ_JRFA01000009.1"/>
</dbReference>
<name>A0A0A2E7M5_9PORP</name>
<dbReference type="InterPro" id="IPR006230">
    <property type="entry name" value="MutL"/>
</dbReference>
<dbReference type="NCBIfam" id="NF040745">
    <property type="entry name" value="accessory_GlmL"/>
    <property type="match status" value="1"/>
</dbReference>
<reference evidence="2 4" key="2">
    <citation type="submission" date="2018-06" db="EMBL/GenBank/DDBJ databases">
        <authorList>
            <consortium name="Pathogen Informatics"/>
            <person name="Doyle S."/>
        </authorList>
    </citation>
    <scope>NUCLEOTIDE SEQUENCE [LARGE SCALE GENOMIC DNA]</scope>
    <source>
        <strain evidence="2 4">NCTC11632</strain>
    </source>
</reference>
<dbReference type="AlphaFoldDB" id="A0A0A2E7M5"/>
<keyword evidence="3" id="KW-1185">Reference proteome</keyword>
<dbReference type="Proteomes" id="UP000254156">
    <property type="component" value="Unassembled WGS sequence"/>
</dbReference>
<dbReference type="Pfam" id="PF13941">
    <property type="entry name" value="MutL"/>
    <property type="match status" value="1"/>
</dbReference>
<gene>
    <name evidence="1" type="ORF">HQ47_02785</name>
    <name evidence="2" type="ORF">NCTC11632_01133</name>
</gene>
<proteinExistence type="predicted"/>
<protein>
    <submittedName>
        <fullName evidence="1">DNA mismatch repair protein MutL</fullName>
    </submittedName>
</protein>
<dbReference type="STRING" id="28115.HQ47_02785"/>
<organism evidence="1 3">
    <name type="scientific">Porphyromonas macacae</name>
    <dbReference type="NCBI Taxonomy" id="28115"/>
    <lineage>
        <taxon>Bacteria</taxon>
        <taxon>Pseudomonadati</taxon>
        <taxon>Bacteroidota</taxon>
        <taxon>Bacteroidia</taxon>
        <taxon>Bacteroidales</taxon>
        <taxon>Porphyromonadaceae</taxon>
        <taxon>Porphyromonas</taxon>
    </lineage>
</organism>
<reference evidence="1 3" key="1">
    <citation type="submission" date="2014-09" db="EMBL/GenBank/DDBJ databases">
        <title>Draft Genome Sequence of Porphyromonas macacae COT-192_OH2859.</title>
        <authorList>
            <person name="Wallis C."/>
            <person name="Deusch O."/>
            <person name="O'Flynn C."/>
            <person name="Davis I."/>
            <person name="Horsfall A."/>
            <person name="Kirkwood N."/>
            <person name="Harris S."/>
            <person name="Eisen J.A."/>
            <person name="Coil D.A."/>
            <person name="Darling A.E."/>
            <person name="Jospin G."/>
            <person name="Alexiev A."/>
        </authorList>
    </citation>
    <scope>NUCLEOTIDE SEQUENCE [LARGE SCALE GENOMIC DNA]</scope>
    <source>
        <strain evidence="3">COT-192 OH2859</strain>
        <strain evidence="1">COT-192_OH2859</strain>
    </source>
</reference>
<dbReference type="Proteomes" id="UP000030103">
    <property type="component" value="Unassembled WGS sequence"/>
</dbReference>
<accession>A0A0A2E7M5</accession>
<evidence type="ECO:0000313" key="2">
    <source>
        <dbReference type="EMBL" id="SUB89037.1"/>
    </source>
</evidence>
<dbReference type="eggNOG" id="COG0849">
    <property type="taxonomic scope" value="Bacteria"/>
</dbReference>
<dbReference type="EMBL" id="UGTF01000002">
    <property type="protein sequence ID" value="SUB89037.1"/>
    <property type="molecule type" value="Genomic_DNA"/>
</dbReference>
<evidence type="ECO:0000313" key="3">
    <source>
        <dbReference type="Proteomes" id="UP000030103"/>
    </source>
</evidence>
<dbReference type="PIRSF" id="PIRSF004729">
    <property type="entry name" value="MutL"/>
    <property type="match status" value="1"/>
</dbReference>
<dbReference type="NCBIfam" id="TIGR01319">
    <property type="entry name" value="glmL_fam"/>
    <property type="match status" value="1"/>
</dbReference>
<dbReference type="OrthoDB" id="9769453at2"/>
<dbReference type="EMBL" id="JRFA01000009">
    <property type="protein sequence ID" value="KGN74856.1"/>
    <property type="molecule type" value="Genomic_DNA"/>
</dbReference>